<protein>
    <recommendedName>
        <fullName evidence="2">PKD/Chitinase domain-containing protein</fullName>
    </recommendedName>
</protein>
<proteinExistence type="predicted"/>
<comment type="caution">
    <text evidence="3">The sequence shown here is derived from an EMBL/GenBank/DDBJ whole genome shotgun (WGS) entry which is preliminary data.</text>
</comment>
<evidence type="ECO:0000259" key="2">
    <source>
        <dbReference type="SMART" id="SM00089"/>
    </source>
</evidence>
<organism evidence="3 4">
    <name type="scientific">Spirosoma utsteinense</name>
    <dbReference type="NCBI Taxonomy" id="2585773"/>
    <lineage>
        <taxon>Bacteria</taxon>
        <taxon>Pseudomonadati</taxon>
        <taxon>Bacteroidota</taxon>
        <taxon>Cytophagia</taxon>
        <taxon>Cytophagales</taxon>
        <taxon>Cytophagaceae</taxon>
        <taxon>Spirosoma</taxon>
    </lineage>
</organism>
<evidence type="ECO:0000256" key="1">
    <source>
        <dbReference type="SAM" id="MobiDB-lite"/>
    </source>
</evidence>
<evidence type="ECO:0000313" key="4">
    <source>
        <dbReference type="Proteomes" id="UP000700732"/>
    </source>
</evidence>
<dbReference type="InterPro" id="IPR022409">
    <property type="entry name" value="PKD/Chitinase_dom"/>
</dbReference>
<dbReference type="Pfam" id="PF19081">
    <property type="entry name" value="Ig_7"/>
    <property type="match status" value="1"/>
</dbReference>
<dbReference type="SMART" id="SM00089">
    <property type="entry name" value="PKD"/>
    <property type="match status" value="3"/>
</dbReference>
<keyword evidence="4" id="KW-1185">Reference proteome</keyword>
<dbReference type="Gene3D" id="2.60.40.10">
    <property type="entry name" value="Immunoglobulins"/>
    <property type="match status" value="6"/>
</dbReference>
<feature type="domain" description="PKD/Chitinase" evidence="2">
    <location>
        <begin position="883"/>
        <end position="966"/>
    </location>
</feature>
<sequence>MKQLLQTYWPPVLNFLKWFLAALYRVEPSLPTLQPLETHAEAPSFPKRGYWPVQQKRGENTQETRGPSGPDKLVYQPVSPGVAVIPSNHVKRLVWGILTILLASGLYTAKAQGTLCTSPITYTLLTGQTYTVTAQSGLTNYQWFKNGSAISGATSAAYTVNSIGTYTWTARDAGQCATKECCPLNFIQGACVPPTPIITATPAIICAGSSTNLSVAGCTAGSITWSTGETSAAITITPNTTAVYTVTCGNPQDATCRSQAYQLVTVQPRPNLTVSNAAICAGQTAQLLATGCTGLVTWSNGQTGSVLQVVPATTTQYTATCTDAVCGVSTANGTVTVNSIPTLDLGRPLCTADLTTFSVPFTSTGTVTANLGSLAGGQVIGVPTGQVVTLTATANGCSVSKEVLKDCTCPPVDPPAGQNVSICSDQLQSAILTVTTAAGLQVNWYTTQSGGGPVATNSLTYRPAFAGTYYAEAFNPASGCKSSSRTPITLTVVRKPAVAINLYNKDLQPVTTPNLCVSNQQQITLAATLAPGSAGSFTYEWKSTDDPSLRYLSCKTCSAPVLNIPTAETRSSLTYTVTVTATDGTILCSTDVSTTIDLKQPPRLTITAPVQVICDGSCTTLTVTSDKSVRSAFWTPANLSGTTIRVCPAGSPQGNKDYTYAVNVTDTDGCSTTATATVTVTPTISVYAGEDKTVCQNSATTLTATANLASDATNGNVTIAWSEDLTNPATGMLLATNGTSVNTRTLAVAGVYRFIATVTQSGQNGTPNCVSTDVVQITVTTAPILTIRPTRTDICSDNTMAVTLAATLDGTTPAPASIFWTSTDPAYLAYLSCTNCANPTLTLPPNFTAPTITFFARAVVTTDNNAQCTANAQVIINVRQAPVLTITTPKIICDGSSVDLTVTPNTPGFTYAWTGTAIDQPANGPTVTVRPTGASQGTTTYTYGVNVTNTSGCSASATTTVTVTPSIRVNAGEDQTLCQNSATTLSATANLASVSPNGNVTIAWSEELTNPAMNMLLATNGTSVNTRTLAVAGVYKFIATVTQLSPDGKTPCVATDVVQITVTTAPILTIRPTRTDICNDNTMAVTLAATLDGTTPAPASIFWTSTDPAYLAYLSCTNCANPALTLPPNFTAPTITFFARAVVTTDNNAQCTANAQVIINVRQAPVLTITTPKIICDGSSVDLTVTPNTPGFTYAWTGTAIDQPANGPTVTVRPTGASQGTTTYTYGVNVTNTSGCSASATTTVTVTPSIRVNAGEDQTLCQNSATTLSATANLASVSPNGNVTIAWSEELTNPAMNMLLATNGTSVNTRTLAVAGVYKFIATVTQLSPDGKTPCVATDVVQITVTTAPILTIRPTRTDICNDNTMAVTLAATLDGTTPAPASIFWTSTDPAYLAYLSCTNCANPALTLPPNFTAPTITFFAQAIVTTDNNRQCTANAQVTILIKRAPALTINPPKIICDGSSVQLNVDSNKPVASYEWTGSALSSLTIKSPIAAPAGSLQENKEYTYTVKVTDTDGCFASATTRVTVTPSIRVYAGEDATICQRTTTPLSATTNLTTSPTNGTITVAWTEDAGNTNFGSNLAETAGYRVNTNSLAPGVYKFWATVTQVSPNGITNCVNSDWVQITVTRNPVLTIAPTQPNICPLSQETITLAANLNGGTPAAATIYWTSKDDPTARFLSCSVCANPTLTVPAGYTASTISYTATAIVTADNNIQCPATATVTIIVNPVLKVDAIADVTVCNEYRAVKQSRSTTLRELVSGNPVNIAQYRIEPMVGITNVVVTGATLTFDVMPSNEIVEYTVTLNSAETCYAGTKFYGYETPEPSVEFSMDGYVCLGSKTQVLFNGNAKPGAVYTWDFAGARVLYSNDRNPYDGIAEGPGPHDIQWDRYPGFGNTYVVSLTVNDGGCTATRRKDIRIERGYNVVWNTTNTSVCNGTDGRITLVSALERVTNRDITNTLVFTWTGPNGFSLVAAAPQGSNLTNLAPGTYHVRVDNSIGGCAYEFDLDIKRPKNLGLNALVGYKATCGKTDGGIHTEVVGGTAPYTFYYYDAAGALISQATRSDTLDYKWGLREGKYHVKVVDANQCSTEGDIVLDNIGGPTVEIARITPAPCGENTGKVQFTIFGAAPFSYTLASNDPYPGGTITQAGIPVTLEFLAPGDYVLTVRDANGCVTVKRFTVGAVNSGFNIAVTTTPGACPYNPNGSENPKTGAFRVTSPLGAQYRYTWYGMDGSVFTPTNPTNPTGLATGIYKLKISSNTAGGGVCTDSTTLILNPSEGPRPELVAVSNPTCPDTDNGSVTFIVNKNVDTGTPDKNRFPLTNVGPFSYTLRNTTSQDGLVRSGTVVDNTNLTVTVWPKAPTCSPLRIGTSA</sequence>
<accession>A0ABR6WG05</accession>
<feature type="region of interest" description="Disordered" evidence="1">
    <location>
        <begin position="47"/>
        <end position="71"/>
    </location>
</feature>
<gene>
    <name evidence="3" type="ORF">FH603_5513</name>
</gene>
<reference evidence="3 4" key="1">
    <citation type="submission" date="2019-06" db="EMBL/GenBank/DDBJ databases">
        <title>Spirosoma utsteinense sp. nov. isolated from Antarctic ice-free soils.</title>
        <authorList>
            <person name="Tahon G."/>
        </authorList>
    </citation>
    <scope>NUCLEOTIDE SEQUENCE [LARGE SCALE GENOMIC DNA]</scope>
    <source>
        <strain evidence="3 4">LMG 31447</strain>
    </source>
</reference>
<name>A0ABR6WG05_9BACT</name>
<feature type="domain" description="PKD/Chitinase" evidence="2">
    <location>
        <begin position="1166"/>
        <end position="1249"/>
    </location>
</feature>
<dbReference type="InterPro" id="IPR013783">
    <property type="entry name" value="Ig-like_fold"/>
</dbReference>
<dbReference type="InterPro" id="IPR044023">
    <property type="entry name" value="Ig_7"/>
</dbReference>
<feature type="domain" description="PKD/Chitinase" evidence="2">
    <location>
        <begin position="1447"/>
        <end position="1531"/>
    </location>
</feature>
<evidence type="ECO:0000313" key="3">
    <source>
        <dbReference type="EMBL" id="MBC3794981.1"/>
    </source>
</evidence>
<dbReference type="EMBL" id="VFIA01000070">
    <property type="protein sequence ID" value="MBC3794981.1"/>
    <property type="molecule type" value="Genomic_DNA"/>
</dbReference>
<dbReference type="Proteomes" id="UP000700732">
    <property type="component" value="Unassembled WGS sequence"/>
</dbReference>
<dbReference type="RefSeq" id="WP_186742021.1">
    <property type="nucleotide sequence ID" value="NZ_VFIA01000070.1"/>
</dbReference>